<proteinExistence type="predicted"/>
<reference evidence="10 11" key="1">
    <citation type="submission" date="2017-06" db="EMBL/GenBank/DDBJ databases">
        <title>Comparative genomic analysis of Ambrosia Fusariam Clade fungi.</title>
        <authorList>
            <person name="Stajich J.E."/>
            <person name="Carrillo J."/>
            <person name="Kijimoto T."/>
            <person name="Eskalen A."/>
            <person name="O'Donnell K."/>
            <person name="Kasson M."/>
        </authorList>
    </citation>
    <scope>NUCLEOTIDE SEQUENCE [LARGE SCALE GENOMIC DNA]</scope>
    <source>
        <strain evidence="10">UCR3666</strain>
    </source>
</reference>
<dbReference type="InterPro" id="IPR007219">
    <property type="entry name" value="XnlR_reg_dom"/>
</dbReference>
<feature type="region of interest" description="Disordered" evidence="7">
    <location>
        <begin position="316"/>
        <end position="344"/>
    </location>
</feature>
<dbReference type="SMART" id="SM00355">
    <property type="entry name" value="ZnF_C2H2"/>
    <property type="match status" value="1"/>
</dbReference>
<dbReference type="SUPFAM" id="SSF57667">
    <property type="entry name" value="beta-beta-alpha zinc fingers"/>
    <property type="match status" value="1"/>
</dbReference>
<feature type="compositionally biased region" description="Polar residues" evidence="7">
    <location>
        <begin position="328"/>
        <end position="344"/>
    </location>
</feature>
<dbReference type="PROSITE" id="PS00028">
    <property type="entry name" value="ZINC_FINGER_C2H2_1"/>
    <property type="match status" value="1"/>
</dbReference>
<dbReference type="AlphaFoldDB" id="A0A3M2S7S8"/>
<accession>A0A3M2S7S8</accession>
<dbReference type="PANTHER" id="PTHR47660">
    <property type="entry name" value="TRANSCRIPTION FACTOR WITH C2H2 AND ZN(2)-CYS(6) DNA BINDING DOMAIN (EUROFUNG)-RELATED-RELATED"/>
    <property type="match status" value="1"/>
</dbReference>
<dbReference type="InterPro" id="IPR036236">
    <property type="entry name" value="Znf_C2H2_sf"/>
</dbReference>
<dbReference type="Pfam" id="PF00172">
    <property type="entry name" value="Zn_clus"/>
    <property type="match status" value="1"/>
</dbReference>
<dbReference type="CDD" id="cd00067">
    <property type="entry name" value="GAL4"/>
    <property type="match status" value="1"/>
</dbReference>
<keyword evidence="3" id="KW-0805">Transcription regulation</keyword>
<dbReference type="GO" id="GO:0000981">
    <property type="term" value="F:DNA-binding transcription factor activity, RNA polymerase II-specific"/>
    <property type="evidence" value="ECO:0007669"/>
    <property type="project" value="InterPro"/>
</dbReference>
<dbReference type="PROSITE" id="PS50157">
    <property type="entry name" value="ZINC_FINGER_C2H2_2"/>
    <property type="match status" value="1"/>
</dbReference>
<sequence>MDRSILAPAPSSSPPPELFSVWHVSVWLLSEDLQASGSLGSSRALSYVAPWELDATADFSDTQTKPYKCHICPKAFTRPDLLKRHVAGHGSQAGESNGGSIGETRFMPGRVTKACKACASNHLRCSEEKPCRRCQEKGLECRWPGSTDADMVMTPPETCPQEDESMFTQDDASAMTSLSNPLSMSQASPPSMGGQASLDVLTPQTTQHLFQTLDPSMNIENNPLFFHFPDLNLLSGQWSSAPTNDMDISTYNGLDDMDLQFLDSYNVSIPFEVSNTFQPTPRGTQTPRTSHMDPGQPAAMCSEAFQNSHWRFRPNAKDHAGAEDHNLSLPSMTSDYPSPESRVSLNTNTRVTCAKLGGPARDRILMMIVNSCQSDSLSKAVASFPSVDLLDTLVQYYLTSPHTRAVSFIHAASFDPNEKRPELVAAMVACGAVLTSDPALCKLGRAMQECLRLAISRRWEQNNTLVRDLQLLQAFLINLEVGIWSGLPRKVEIAESFFQPILTMMRRDGKFKPSAYPNVNVGDAYGFDLRQAWLNWVENESFKRLAFRLLFHDMGVSMALLVNPLISYAEVLLPLPGSPDIWTAASPEQWKSCLAAQENAEPMVVADFLDNPDLLNDLGNSIDIYMAGMAVLGCIWAMCWEYLQFSSLQRSRPRRWNALVTELRKDELLKLLSHLKLSLTSQISIDPEINLRLELCLLHLHMPFEEIQIFAGMEGPERARAVYPIISDWVKSEDARHTIYHAAQIMQLVKALPKGSIRGPPVIILYHASLAFWVYGLLSDQSLGTTRLTTQSVYLDDEEGTALQRFKGFGQGQPCIRRRSDMPGEEDVLVSVPLSQPDKVMETIMSIVRENVGGMAVPHLTEKLVQLMAELEKSAKRKVAA</sequence>
<comment type="caution">
    <text evidence="10">The sequence shown here is derived from an EMBL/GenBank/DDBJ whole genome shotgun (WGS) entry which is preliminary data.</text>
</comment>
<evidence type="ECO:0000256" key="7">
    <source>
        <dbReference type="SAM" id="MobiDB-lite"/>
    </source>
</evidence>
<evidence type="ECO:0000313" key="11">
    <source>
        <dbReference type="Proteomes" id="UP000277212"/>
    </source>
</evidence>
<keyword evidence="2" id="KW-0862">Zinc</keyword>
<evidence type="ECO:0008006" key="12">
    <source>
        <dbReference type="Google" id="ProtNLM"/>
    </source>
</evidence>
<dbReference type="Gene3D" id="4.10.240.10">
    <property type="entry name" value="Zn(2)-C6 fungal-type DNA-binding domain"/>
    <property type="match status" value="1"/>
</dbReference>
<evidence type="ECO:0000256" key="2">
    <source>
        <dbReference type="ARBA" id="ARBA00022833"/>
    </source>
</evidence>
<dbReference type="InterPro" id="IPR013087">
    <property type="entry name" value="Znf_C2H2_type"/>
</dbReference>
<dbReference type="Pfam" id="PF00096">
    <property type="entry name" value="zf-C2H2"/>
    <property type="match status" value="1"/>
</dbReference>
<evidence type="ECO:0000256" key="6">
    <source>
        <dbReference type="PROSITE-ProRule" id="PRU00042"/>
    </source>
</evidence>
<dbReference type="InterPro" id="IPR001138">
    <property type="entry name" value="Zn2Cys6_DnaBD"/>
</dbReference>
<keyword evidence="11" id="KW-1185">Reference proteome</keyword>
<keyword evidence="4" id="KW-0804">Transcription</keyword>
<evidence type="ECO:0000259" key="9">
    <source>
        <dbReference type="PROSITE" id="PS50157"/>
    </source>
</evidence>
<dbReference type="Proteomes" id="UP000277212">
    <property type="component" value="Unassembled WGS sequence"/>
</dbReference>
<evidence type="ECO:0000256" key="5">
    <source>
        <dbReference type="ARBA" id="ARBA00023242"/>
    </source>
</evidence>
<keyword evidence="1" id="KW-0479">Metal-binding</keyword>
<dbReference type="OrthoDB" id="40579at2759"/>
<gene>
    <name evidence="10" type="ORF">CDV36_007166</name>
</gene>
<protein>
    <recommendedName>
        <fullName evidence="12">C2H2-type domain-containing protein</fullName>
    </recommendedName>
</protein>
<dbReference type="SMART" id="SM00066">
    <property type="entry name" value="GAL4"/>
    <property type="match status" value="1"/>
</dbReference>
<evidence type="ECO:0000313" key="10">
    <source>
        <dbReference type="EMBL" id="RMJ13185.1"/>
    </source>
</evidence>
<dbReference type="PROSITE" id="PS00463">
    <property type="entry name" value="ZN2_CY6_FUNGAL_1"/>
    <property type="match status" value="1"/>
</dbReference>
<keyword evidence="5" id="KW-0539">Nucleus</keyword>
<evidence type="ECO:0000256" key="3">
    <source>
        <dbReference type="ARBA" id="ARBA00023015"/>
    </source>
</evidence>
<dbReference type="PROSITE" id="PS50048">
    <property type="entry name" value="ZN2_CY6_FUNGAL_2"/>
    <property type="match status" value="1"/>
</dbReference>
<dbReference type="EMBL" id="NKUJ01000115">
    <property type="protein sequence ID" value="RMJ13185.1"/>
    <property type="molecule type" value="Genomic_DNA"/>
</dbReference>
<dbReference type="Pfam" id="PF04082">
    <property type="entry name" value="Fungal_trans"/>
    <property type="match status" value="1"/>
</dbReference>
<feature type="domain" description="Zn(2)-C6 fungal-type" evidence="8">
    <location>
        <begin position="114"/>
        <end position="143"/>
    </location>
</feature>
<name>A0A3M2S7S8_9HYPO</name>
<dbReference type="PANTHER" id="PTHR47660:SF2">
    <property type="entry name" value="TRANSCRIPTION FACTOR WITH C2H2 AND ZN(2)-CYS(6) DNA BINDING DOMAIN (EUROFUNG)"/>
    <property type="match status" value="1"/>
</dbReference>
<evidence type="ECO:0000256" key="1">
    <source>
        <dbReference type="ARBA" id="ARBA00022723"/>
    </source>
</evidence>
<dbReference type="GO" id="GO:0006351">
    <property type="term" value="P:DNA-templated transcription"/>
    <property type="evidence" value="ECO:0007669"/>
    <property type="project" value="InterPro"/>
</dbReference>
<dbReference type="InterPro" id="IPR036864">
    <property type="entry name" value="Zn2-C6_fun-type_DNA-bd_sf"/>
</dbReference>
<keyword evidence="6" id="KW-0863">Zinc-finger</keyword>
<dbReference type="CDD" id="cd12148">
    <property type="entry name" value="fungal_TF_MHR"/>
    <property type="match status" value="1"/>
</dbReference>
<feature type="region of interest" description="Disordered" evidence="7">
    <location>
        <begin position="276"/>
        <end position="299"/>
    </location>
</feature>
<feature type="compositionally biased region" description="Basic and acidic residues" evidence="7">
    <location>
        <begin position="316"/>
        <end position="326"/>
    </location>
</feature>
<evidence type="ECO:0000259" key="8">
    <source>
        <dbReference type="PROSITE" id="PS50048"/>
    </source>
</evidence>
<dbReference type="SUPFAM" id="SSF57701">
    <property type="entry name" value="Zn2/Cys6 DNA-binding domain"/>
    <property type="match status" value="1"/>
</dbReference>
<dbReference type="Gene3D" id="3.30.160.60">
    <property type="entry name" value="Classic Zinc Finger"/>
    <property type="match status" value="1"/>
</dbReference>
<feature type="domain" description="C2H2-type" evidence="9">
    <location>
        <begin position="67"/>
        <end position="94"/>
    </location>
</feature>
<dbReference type="STRING" id="2010991.A0A3M2S7S8"/>
<evidence type="ECO:0000256" key="4">
    <source>
        <dbReference type="ARBA" id="ARBA00023163"/>
    </source>
</evidence>
<dbReference type="GO" id="GO:0008270">
    <property type="term" value="F:zinc ion binding"/>
    <property type="evidence" value="ECO:0007669"/>
    <property type="project" value="UniProtKB-KW"/>
</dbReference>
<dbReference type="GO" id="GO:0003677">
    <property type="term" value="F:DNA binding"/>
    <property type="evidence" value="ECO:0007669"/>
    <property type="project" value="InterPro"/>
</dbReference>
<feature type="compositionally biased region" description="Low complexity" evidence="7">
    <location>
        <begin position="276"/>
        <end position="289"/>
    </location>
</feature>
<organism evidence="10 11">
    <name type="scientific">Fusarium kuroshium</name>
    <dbReference type="NCBI Taxonomy" id="2010991"/>
    <lineage>
        <taxon>Eukaryota</taxon>
        <taxon>Fungi</taxon>
        <taxon>Dikarya</taxon>
        <taxon>Ascomycota</taxon>
        <taxon>Pezizomycotina</taxon>
        <taxon>Sordariomycetes</taxon>
        <taxon>Hypocreomycetidae</taxon>
        <taxon>Hypocreales</taxon>
        <taxon>Nectriaceae</taxon>
        <taxon>Fusarium</taxon>
        <taxon>Fusarium solani species complex</taxon>
    </lineage>
</organism>